<proteinExistence type="predicted"/>
<gene>
    <name evidence="1" type="ORF">EU556_11560</name>
</gene>
<name>A0A4Z0PA56_9BACT</name>
<accession>A0A4Z0PA56</accession>
<organism evidence="1 2">
    <name type="scientific">Hymenobacter fodinae</name>
    <dbReference type="NCBI Taxonomy" id="2510796"/>
    <lineage>
        <taxon>Bacteria</taxon>
        <taxon>Pseudomonadati</taxon>
        <taxon>Bacteroidota</taxon>
        <taxon>Cytophagia</taxon>
        <taxon>Cytophagales</taxon>
        <taxon>Hymenobacteraceae</taxon>
        <taxon>Hymenobacter</taxon>
    </lineage>
</organism>
<dbReference type="RefSeq" id="WP_135434256.1">
    <property type="nucleotide sequence ID" value="NZ_SRLA01000002.1"/>
</dbReference>
<evidence type="ECO:0000313" key="1">
    <source>
        <dbReference type="EMBL" id="TGE08346.1"/>
    </source>
</evidence>
<keyword evidence="2" id="KW-1185">Reference proteome</keyword>
<protein>
    <submittedName>
        <fullName evidence="1">Uncharacterized protein</fullName>
    </submittedName>
</protein>
<reference evidence="1 2" key="1">
    <citation type="submission" date="2019-04" db="EMBL/GenBank/DDBJ databases">
        <authorList>
            <person name="Feng G."/>
            <person name="Zhang J."/>
            <person name="Zhu H."/>
        </authorList>
    </citation>
    <scope>NUCLEOTIDE SEQUENCE [LARGE SCALE GENOMIC DNA]</scope>
    <source>
        <strain evidence="1 2">92R-1</strain>
    </source>
</reference>
<dbReference type="AlphaFoldDB" id="A0A4Z0PA56"/>
<dbReference type="Proteomes" id="UP000298337">
    <property type="component" value="Unassembled WGS sequence"/>
</dbReference>
<sequence length="122" mass="13133">MAVTLVLTAGQRLPLSTDSRVGLTVQANNILKAASVQSDYSNTLTLADTAEVCTTLQQAQHGMSLSEVPYTQLPCMLETGATEVLLNAVAIVEQHETGKRFEAHVLGGNTNFYTVIEGRKLR</sequence>
<comment type="caution">
    <text evidence="1">The sequence shown here is derived from an EMBL/GenBank/DDBJ whole genome shotgun (WGS) entry which is preliminary data.</text>
</comment>
<dbReference type="EMBL" id="SRLA01000002">
    <property type="protein sequence ID" value="TGE08346.1"/>
    <property type="molecule type" value="Genomic_DNA"/>
</dbReference>
<evidence type="ECO:0000313" key="2">
    <source>
        <dbReference type="Proteomes" id="UP000298337"/>
    </source>
</evidence>